<evidence type="ECO:0000313" key="3">
    <source>
        <dbReference type="EMBL" id="DAG00021.1"/>
    </source>
</evidence>
<organism evidence="3">
    <name type="scientific">Siphoviridae sp. ctBeL15</name>
    <dbReference type="NCBI Taxonomy" id="2825374"/>
    <lineage>
        <taxon>Viruses</taxon>
        <taxon>Duplodnaviria</taxon>
        <taxon>Heunggongvirae</taxon>
        <taxon>Uroviricota</taxon>
        <taxon>Caudoviricetes</taxon>
    </lineage>
</organism>
<proteinExistence type="predicted"/>
<feature type="region of interest" description="Disordered" evidence="1">
    <location>
        <begin position="1"/>
        <end position="25"/>
    </location>
</feature>
<dbReference type="Gene3D" id="3.90.75.20">
    <property type="match status" value="1"/>
</dbReference>
<sequence length="240" mass="27893">MKKRGRRETLKSFSEETRRKMSESAKKRCADPAWIEAQKNRGTKLDLNAVKAMYERGMTQTEIAAELHTTQKIVFNFMRRHGIKARSAAKREQTRENNAYWKGGARIENGYKCIYIPGHHKARSNGYVREHDLIAEEMIGRPLRWFGPRDSRSEVVHHINGDKLDNRPENLLVVSPQQHRAIHNAVTKEMVDIALLQRIHDLETEIKQLERIHGKGTARWASEIEPFPIAVTKKHFPEEE</sequence>
<name>A0A8S5UZY7_9CAUD</name>
<dbReference type="EMBL" id="BK016176">
    <property type="protein sequence ID" value="DAG00021.1"/>
    <property type="molecule type" value="Genomic_DNA"/>
</dbReference>
<keyword evidence="3" id="KW-0378">Hydrolase</keyword>
<evidence type="ECO:0000259" key="2">
    <source>
        <dbReference type="Pfam" id="PF13392"/>
    </source>
</evidence>
<evidence type="ECO:0000256" key="1">
    <source>
        <dbReference type="SAM" id="MobiDB-lite"/>
    </source>
</evidence>
<protein>
    <submittedName>
        <fullName evidence="3">Homing endonuclease</fullName>
    </submittedName>
</protein>
<dbReference type="InterPro" id="IPR044925">
    <property type="entry name" value="His-Me_finger_sf"/>
</dbReference>
<keyword evidence="3" id="KW-0255">Endonuclease</keyword>
<dbReference type="SUPFAM" id="SSF54060">
    <property type="entry name" value="His-Me finger endonucleases"/>
    <property type="match status" value="1"/>
</dbReference>
<dbReference type="GO" id="GO:0004519">
    <property type="term" value="F:endonuclease activity"/>
    <property type="evidence" value="ECO:0007669"/>
    <property type="project" value="UniProtKB-KW"/>
</dbReference>
<reference evidence="3" key="1">
    <citation type="journal article" date="2021" name="Proc. Natl. Acad. Sci. U.S.A.">
        <title>A Catalog of Tens of Thousands of Viruses from Human Metagenomes Reveals Hidden Associations with Chronic Diseases.</title>
        <authorList>
            <person name="Tisza M.J."/>
            <person name="Buck C.B."/>
        </authorList>
    </citation>
    <scope>NUCLEOTIDE SEQUENCE</scope>
    <source>
        <strain evidence="3">CtBeL15</strain>
    </source>
</reference>
<dbReference type="InterPro" id="IPR003615">
    <property type="entry name" value="HNH_nuc"/>
</dbReference>
<accession>A0A8S5UZY7</accession>
<feature type="compositionally biased region" description="Basic and acidic residues" evidence="1">
    <location>
        <begin position="7"/>
        <end position="25"/>
    </location>
</feature>
<feature type="domain" description="HNH nuclease" evidence="2">
    <location>
        <begin position="154"/>
        <end position="180"/>
    </location>
</feature>
<keyword evidence="3" id="KW-0540">Nuclease</keyword>
<dbReference type="Pfam" id="PF13392">
    <property type="entry name" value="HNH_3"/>
    <property type="match status" value="1"/>
</dbReference>